<dbReference type="SUPFAM" id="SSF48452">
    <property type="entry name" value="TPR-like"/>
    <property type="match status" value="1"/>
</dbReference>
<dbReference type="Gene3D" id="1.25.40.10">
    <property type="entry name" value="Tetratricopeptide repeat domain"/>
    <property type="match status" value="1"/>
</dbReference>
<evidence type="ECO:0000256" key="1">
    <source>
        <dbReference type="ARBA" id="ARBA00023161"/>
    </source>
</evidence>
<feature type="domain" description="DNA/RNA-binding" evidence="2">
    <location>
        <begin position="164"/>
        <end position="229"/>
    </location>
</feature>
<evidence type="ECO:0000313" key="4">
    <source>
        <dbReference type="WBParaSite" id="SMUV_0000731101-mRNA-1"/>
    </source>
</evidence>
<reference evidence="4" key="1">
    <citation type="submission" date="2017-02" db="UniProtKB">
        <authorList>
            <consortium name="WormBaseParasite"/>
        </authorList>
    </citation>
    <scope>IDENTIFICATION</scope>
</reference>
<accession>A0A0N5ARG3</accession>
<evidence type="ECO:0000313" key="3">
    <source>
        <dbReference type="Proteomes" id="UP000046393"/>
    </source>
</evidence>
<protein>
    <submittedName>
        <fullName evidence="4">EST1_DNA_bind domain-containing protein</fullName>
    </submittedName>
</protein>
<dbReference type="GO" id="GO:0005697">
    <property type="term" value="C:telomerase holoenzyme complex"/>
    <property type="evidence" value="ECO:0007669"/>
    <property type="project" value="TreeGrafter"/>
</dbReference>
<dbReference type="InterPro" id="IPR045153">
    <property type="entry name" value="Est1/Ebs1-like"/>
</dbReference>
<dbReference type="GO" id="GO:0042162">
    <property type="term" value="F:telomeric DNA binding"/>
    <property type="evidence" value="ECO:0007669"/>
    <property type="project" value="TreeGrafter"/>
</dbReference>
<dbReference type="WBParaSite" id="SMUV_0000731101-mRNA-1">
    <property type="protein sequence ID" value="SMUV_0000731101-mRNA-1"/>
    <property type="gene ID" value="SMUV_0000731101"/>
</dbReference>
<dbReference type="PANTHER" id="PTHR15696">
    <property type="entry name" value="SMG-7 SUPPRESSOR WITH MORPHOLOGICAL EFFECT ON GENITALIA PROTEIN 7"/>
    <property type="match status" value="1"/>
</dbReference>
<dbReference type="PANTHER" id="PTHR15696:SF0">
    <property type="entry name" value="TELOMERASE-BINDING PROTEIN EST1A"/>
    <property type="match status" value="1"/>
</dbReference>
<dbReference type="Proteomes" id="UP000046393">
    <property type="component" value="Unplaced"/>
</dbReference>
<dbReference type="InterPro" id="IPR018834">
    <property type="entry name" value="DNA/RNA-bd_Est1-type"/>
</dbReference>
<dbReference type="AlphaFoldDB" id="A0A0N5ARG3"/>
<dbReference type="GO" id="GO:0070034">
    <property type="term" value="F:telomerase RNA binding"/>
    <property type="evidence" value="ECO:0007669"/>
    <property type="project" value="TreeGrafter"/>
</dbReference>
<proteinExistence type="predicted"/>
<keyword evidence="1" id="KW-0866">Nonsense-mediated mRNA decay</keyword>
<name>A0A0N5ARG3_9BILA</name>
<dbReference type="GO" id="GO:0000184">
    <property type="term" value="P:nuclear-transcribed mRNA catabolic process, nonsense-mediated decay"/>
    <property type="evidence" value="ECO:0007669"/>
    <property type="project" value="UniProtKB-KW"/>
</dbReference>
<evidence type="ECO:0000259" key="2">
    <source>
        <dbReference type="Pfam" id="PF10373"/>
    </source>
</evidence>
<organism evidence="3 4">
    <name type="scientific">Syphacia muris</name>
    <dbReference type="NCBI Taxonomy" id="451379"/>
    <lineage>
        <taxon>Eukaryota</taxon>
        <taxon>Metazoa</taxon>
        <taxon>Ecdysozoa</taxon>
        <taxon>Nematoda</taxon>
        <taxon>Chromadorea</taxon>
        <taxon>Rhabditida</taxon>
        <taxon>Spirurina</taxon>
        <taxon>Oxyuridomorpha</taxon>
        <taxon>Oxyuroidea</taxon>
        <taxon>Oxyuridae</taxon>
        <taxon>Syphacia</taxon>
    </lineage>
</organism>
<dbReference type="Pfam" id="PF10373">
    <property type="entry name" value="EST1_DNA_bind"/>
    <property type="match status" value="1"/>
</dbReference>
<sequence length="436" mass="51072">MPERATGEVWSAIKELQSLPNGERNEYTYRLPLIKLLEELFITDIEYAYEKKADILFFTTQKESLEHLKSQFDRKATYHNSAEKNYVNALNQCFCELVELALLVQEKYGFVIDELPPPFSVFSDTSAKYDNFEKLNDVLRNKFINFVCLRLGDISRYLLDYNTARMFYERSVKACPTDGQAYNQIGLIETAAHDSLDALFWHVCAINTLEPFTPAAANIENLYKKFFSVNLLETTDHFITRLSELLRSENVNIIRLGMHFVILVSIWNNMVNSTSEIKCADYIASVISDQFFYIIERFVNDQYINDEKSKVLSVIWIFASWLDEKKVAVAKKAPKEAPWLEYFAKFLDTLKTEKEFKNEVEPLQYFCPLASFNFKNVDAMSLFLRMKSIFYRILRFYRISETPDADFLAFFKENHDLFVEERRMRTSHTVPILSSL</sequence>
<dbReference type="STRING" id="451379.A0A0N5ARG3"/>
<keyword evidence="3" id="KW-1185">Reference proteome</keyword>
<dbReference type="InterPro" id="IPR011990">
    <property type="entry name" value="TPR-like_helical_dom_sf"/>
</dbReference>